<name>A0ACD1A783_9FIRM</name>
<accession>A0ACD1A783</accession>
<reference evidence="1" key="1">
    <citation type="submission" date="2019-08" db="EMBL/GenBank/DDBJ databases">
        <title>Genome sequence of Clostridiales bacterium MT110.</title>
        <authorList>
            <person name="Cao J."/>
        </authorList>
    </citation>
    <scope>NUCLEOTIDE SEQUENCE</scope>
    <source>
        <strain evidence="1">MT110</strain>
    </source>
</reference>
<dbReference type="Proteomes" id="UP000594014">
    <property type="component" value="Chromosome"/>
</dbReference>
<organism evidence="1 2">
    <name type="scientific">Anoxybacterium hadale</name>
    <dbReference type="NCBI Taxonomy" id="3408580"/>
    <lineage>
        <taxon>Bacteria</taxon>
        <taxon>Bacillati</taxon>
        <taxon>Bacillota</taxon>
        <taxon>Clostridia</taxon>
        <taxon>Peptostreptococcales</taxon>
        <taxon>Anaerovoracaceae</taxon>
        <taxon>Anoxybacterium</taxon>
    </lineage>
</organism>
<sequence length="459" mass="50765">MIKRLLIANRGEIVDRIMRTCERLGIETVAVYSEADRDAPYLGKATLSYCIGPERPTESYLNINALMEAVKDSRADAVHPGYGFLSESAAFAEAVTQAGVKWIGPGPGILQSIESKCFCRWLAQELDIPVTPGTLKPVTTVKEIIMAAERVGLPVLLKLDKGGGGKGIEILENVSDSGSVTAVLDRMRRIGEKAFACGDVYVEKVIPAPRHIEVQFLADEVGNVICLGERECSIQRRYQKIIEESPSSIVSEPERNSLYEQTGKLVRDMGYVGAGTIEYLRGQDGRFYFMEVNARLQVEHPVTEFVTGLDLIEQQIKIANGEPLDLQQSDIKLFGHAIECRIYAEDSETFLPCPGTISRLLFPETSWGSVRVDHAIKQGFNVSPYYDPMLAKVIAWGKDRDAAVYNITQALKTFIIEGVENTIDASLSILESEGFQTGDFNTSYLAERKLNERITDLPA</sequence>
<proteinExistence type="predicted"/>
<protein>
    <submittedName>
        <fullName evidence="1">ATP-grasp domain-containing protein</fullName>
    </submittedName>
</protein>
<evidence type="ECO:0000313" key="1">
    <source>
        <dbReference type="EMBL" id="QOX62249.1"/>
    </source>
</evidence>
<evidence type="ECO:0000313" key="2">
    <source>
        <dbReference type="Proteomes" id="UP000594014"/>
    </source>
</evidence>
<gene>
    <name evidence="1" type="ORF">FRZ06_02195</name>
</gene>
<keyword evidence="2" id="KW-1185">Reference proteome</keyword>
<dbReference type="EMBL" id="CP042469">
    <property type="protein sequence ID" value="QOX62249.1"/>
    <property type="molecule type" value="Genomic_DNA"/>
</dbReference>